<feature type="signal peptide" evidence="8">
    <location>
        <begin position="1"/>
        <end position="25"/>
    </location>
</feature>
<organism evidence="10 11">
    <name type="scientific">Solimonas aquatica</name>
    <dbReference type="NCBI Taxonomy" id="489703"/>
    <lineage>
        <taxon>Bacteria</taxon>
        <taxon>Pseudomonadati</taxon>
        <taxon>Pseudomonadota</taxon>
        <taxon>Gammaproteobacteria</taxon>
        <taxon>Nevskiales</taxon>
        <taxon>Nevskiaceae</taxon>
        <taxon>Solimonas</taxon>
    </lineage>
</organism>
<evidence type="ECO:0000256" key="8">
    <source>
        <dbReference type="SAM" id="SignalP"/>
    </source>
</evidence>
<accession>A0A1H9FPG6</accession>
<reference evidence="11" key="1">
    <citation type="submission" date="2016-10" db="EMBL/GenBank/DDBJ databases">
        <authorList>
            <person name="Varghese N."/>
            <person name="Submissions S."/>
        </authorList>
    </citation>
    <scope>NUCLEOTIDE SEQUENCE [LARGE SCALE GENOMIC DNA]</scope>
    <source>
        <strain evidence="11">DSM 25927</strain>
    </source>
</reference>
<dbReference type="Gene3D" id="3.10.50.40">
    <property type="match status" value="1"/>
</dbReference>
<evidence type="ECO:0000256" key="5">
    <source>
        <dbReference type="ARBA" id="ARBA00023110"/>
    </source>
</evidence>
<evidence type="ECO:0000256" key="2">
    <source>
        <dbReference type="ARBA" id="ARBA00007656"/>
    </source>
</evidence>
<proteinExistence type="inferred from homology"/>
<feature type="chain" id="PRO_5011468968" description="peptidylprolyl isomerase" evidence="8">
    <location>
        <begin position="26"/>
        <end position="301"/>
    </location>
</feature>
<dbReference type="Proteomes" id="UP000199233">
    <property type="component" value="Unassembled WGS sequence"/>
</dbReference>
<dbReference type="InterPro" id="IPR027304">
    <property type="entry name" value="Trigger_fact/SurA_dom_sf"/>
</dbReference>
<dbReference type="GO" id="GO:0003755">
    <property type="term" value="F:peptidyl-prolyl cis-trans isomerase activity"/>
    <property type="evidence" value="ECO:0007669"/>
    <property type="project" value="UniProtKB-KW"/>
</dbReference>
<dbReference type="SUPFAM" id="SSF109998">
    <property type="entry name" value="Triger factor/SurA peptide-binding domain-like"/>
    <property type="match status" value="1"/>
</dbReference>
<keyword evidence="11" id="KW-1185">Reference proteome</keyword>
<dbReference type="PANTHER" id="PTHR47245">
    <property type="entry name" value="PEPTIDYLPROLYL ISOMERASE"/>
    <property type="match status" value="1"/>
</dbReference>
<evidence type="ECO:0000256" key="6">
    <source>
        <dbReference type="ARBA" id="ARBA00023235"/>
    </source>
</evidence>
<gene>
    <name evidence="10" type="ORF">SAMN04488038_10652</name>
</gene>
<name>A0A1H9FPG6_9GAMM</name>
<feature type="domain" description="PpiC" evidence="9">
    <location>
        <begin position="150"/>
        <end position="242"/>
    </location>
</feature>
<evidence type="ECO:0000256" key="3">
    <source>
        <dbReference type="ARBA" id="ARBA00013194"/>
    </source>
</evidence>
<comment type="catalytic activity">
    <reaction evidence="1">
        <text>[protein]-peptidylproline (omega=180) = [protein]-peptidylproline (omega=0)</text>
        <dbReference type="Rhea" id="RHEA:16237"/>
        <dbReference type="Rhea" id="RHEA-COMP:10747"/>
        <dbReference type="Rhea" id="RHEA-COMP:10748"/>
        <dbReference type="ChEBI" id="CHEBI:83833"/>
        <dbReference type="ChEBI" id="CHEBI:83834"/>
        <dbReference type="EC" id="5.2.1.8"/>
    </reaction>
</comment>
<keyword evidence="5 7" id="KW-0697">Rotamase</keyword>
<evidence type="ECO:0000259" key="9">
    <source>
        <dbReference type="PROSITE" id="PS50198"/>
    </source>
</evidence>
<sequence length="301" mass="32472">MVNKTSWALLGAAALLAGLSQTAAAADNAKADKAIADKGLAADVIVNGQIISENHIRLMAAGFEKEKSGQALSGADARAAARTELITEEVLAQEARRSGLDKTPAVADLLAFQNREILARAYLEDYFAKNPVTEASLRSAYEWNRANGKIQEYKIRQILLPTADEAASVIAQLGKGGDFIELAKRNTRDPGGQNNGGDLGWFRPDVFVDHHFSDAVVALKKGEYNKTPLRTRFGWHVIKLEEGPRPVSKPESYDELSDNAREALRQKTAQQQIENLTARLTAKARLAGPGAGGAQNDKAAK</sequence>
<dbReference type="Pfam" id="PF13616">
    <property type="entry name" value="Rotamase_3"/>
    <property type="match status" value="1"/>
</dbReference>
<dbReference type="STRING" id="489703.SAMN04488038_10652"/>
<comment type="similarity">
    <text evidence="2">Belongs to the PpiC/parvulin rotamase family.</text>
</comment>
<evidence type="ECO:0000313" key="11">
    <source>
        <dbReference type="Proteomes" id="UP000199233"/>
    </source>
</evidence>
<evidence type="ECO:0000256" key="7">
    <source>
        <dbReference type="PROSITE-ProRule" id="PRU00278"/>
    </source>
</evidence>
<dbReference type="InterPro" id="IPR000297">
    <property type="entry name" value="PPIase_PpiC"/>
</dbReference>
<dbReference type="InterPro" id="IPR046357">
    <property type="entry name" value="PPIase_dom_sf"/>
</dbReference>
<dbReference type="AlphaFoldDB" id="A0A1H9FPG6"/>
<keyword evidence="4 8" id="KW-0732">Signal</keyword>
<dbReference type="PANTHER" id="PTHR47245:SF1">
    <property type="entry name" value="FOLDASE PROTEIN PRSA"/>
    <property type="match status" value="1"/>
</dbReference>
<evidence type="ECO:0000256" key="4">
    <source>
        <dbReference type="ARBA" id="ARBA00022729"/>
    </source>
</evidence>
<dbReference type="SUPFAM" id="SSF54534">
    <property type="entry name" value="FKBP-like"/>
    <property type="match status" value="1"/>
</dbReference>
<dbReference type="InterPro" id="IPR050245">
    <property type="entry name" value="PrsA_foldase"/>
</dbReference>
<dbReference type="EMBL" id="FOFS01000006">
    <property type="protein sequence ID" value="SEQ39797.1"/>
    <property type="molecule type" value="Genomic_DNA"/>
</dbReference>
<evidence type="ECO:0000313" key="10">
    <source>
        <dbReference type="EMBL" id="SEQ39797.1"/>
    </source>
</evidence>
<dbReference type="PROSITE" id="PS50198">
    <property type="entry name" value="PPIC_PPIASE_2"/>
    <property type="match status" value="1"/>
</dbReference>
<protein>
    <recommendedName>
        <fullName evidence="3">peptidylprolyl isomerase</fullName>
        <ecNumber evidence="3">5.2.1.8</ecNumber>
    </recommendedName>
</protein>
<keyword evidence="6 7" id="KW-0413">Isomerase</keyword>
<evidence type="ECO:0000256" key="1">
    <source>
        <dbReference type="ARBA" id="ARBA00000971"/>
    </source>
</evidence>
<dbReference type="EC" id="5.2.1.8" evidence="3"/>